<organism evidence="10">
    <name type="scientific">Ostreococcus sp. 'lucimarinus'</name>
    <dbReference type="NCBI Taxonomy" id="242159"/>
    <lineage>
        <taxon>Eukaryota</taxon>
        <taxon>Viridiplantae</taxon>
        <taxon>Chlorophyta</taxon>
        <taxon>Mamiellophyceae</taxon>
        <taxon>Mamiellales</taxon>
        <taxon>Bathycoccaceae</taxon>
        <taxon>Ostreococcus</taxon>
    </lineage>
</organism>
<evidence type="ECO:0000256" key="2">
    <source>
        <dbReference type="ARBA" id="ARBA00004229"/>
    </source>
</evidence>
<evidence type="ECO:0000256" key="9">
    <source>
        <dbReference type="ARBA" id="ARBA00023136"/>
    </source>
</evidence>
<evidence type="ECO:0000256" key="6">
    <source>
        <dbReference type="ARBA" id="ARBA00022640"/>
    </source>
</evidence>
<dbReference type="InterPro" id="IPR000549">
    <property type="entry name" value="PSI_PsaG/PsaK"/>
</dbReference>
<dbReference type="GO" id="GO:0015979">
    <property type="term" value="P:photosynthesis"/>
    <property type="evidence" value="ECO:0007669"/>
    <property type="project" value="UniProtKB-KW"/>
</dbReference>
<sequence>MHASIAQRTQIVSSKTSIADVSAVKRASRVAKAAKRDVRVRADWSLGSTENMIVCANTAAIMGAMRFGLMPSVKKNYNGASSHTAMVEQASTKNIGSRDPAGVTAVDVLAAGSFATIISAGEILAGQVPY</sequence>
<proteinExistence type="inferred from homology"/>
<dbReference type="GO" id="GO:0009522">
    <property type="term" value="C:photosystem I"/>
    <property type="evidence" value="ECO:0007669"/>
    <property type="project" value="UniProtKB-KW"/>
</dbReference>
<comment type="similarity">
    <text evidence="3">Belongs to the PsaG/PsaK family.</text>
</comment>
<dbReference type="EMBL" id="HBDX01003869">
    <property type="protein sequence ID" value="CAD8222612.1"/>
    <property type="molecule type" value="Transcribed_RNA"/>
</dbReference>
<evidence type="ECO:0000256" key="5">
    <source>
        <dbReference type="ARBA" id="ARBA00022531"/>
    </source>
</evidence>
<evidence type="ECO:0000256" key="7">
    <source>
        <dbReference type="ARBA" id="ARBA00022692"/>
    </source>
</evidence>
<dbReference type="Gene3D" id="1.10.286.40">
    <property type="entry name" value="Chlorophyll a-b binding protein like"/>
    <property type="match status" value="1"/>
</dbReference>
<evidence type="ECO:0000256" key="1">
    <source>
        <dbReference type="ARBA" id="ARBA00004141"/>
    </source>
</evidence>
<dbReference type="Pfam" id="PF01241">
    <property type="entry name" value="PSI_PSAK"/>
    <property type="match status" value="1"/>
</dbReference>
<evidence type="ECO:0000256" key="3">
    <source>
        <dbReference type="ARBA" id="ARBA00006458"/>
    </source>
</evidence>
<dbReference type="InterPro" id="IPR023618">
    <property type="entry name" value="PSI_PsaG/PsaK_dom"/>
</dbReference>
<dbReference type="AlphaFoldDB" id="A0A7R9T3I6"/>
<keyword evidence="9" id="KW-0472">Membrane</keyword>
<evidence type="ECO:0000313" key="10">
    <source>
        <dbReference type="EMBL" id="CAD8222612.1"/>
    </source>
</evidence>
<keyword evidence="5" id="KW-0602">Photosynthesis</keyword>
<protein>
    <submittedName>
        <fullName evidence="10">Uncharacterized protein</fullName>
    </submittedName>
</protein>
<evidence type="ECO:0000256" key="8">
    <source>
        <dbReference type="ARBA" id="ARBA00022836"/>
    </source>
</evidence>
<name>A0A7R9T3I6_9CHLO</name>
<keyword evidence="4" id="KW-0150">Chloroplast</keyword>
<evidence type="ECO:0000256" key="4">
    <source>
        <dbReference type="ARBA" id="ARBA00022528"/>
    </source>
</evidence>
<dbReference type="GO" id="GO:0009507">
    <property type="term" value="C:chloroplast"/>
    <property type="evidence" value="ECO:0007669"/>
    <property type="project" value="UniProtKB-SubCell"/>
</dbReference>
<accession>A0A7R9T3I6</accession>
<keyword evidence="8" id="KW-0603">Photosystem I</keyword>
<comment type="subcellular location">
    <subcellularLocation>
        <location evidence="1">Membrane</location>
        <topology evidence="1">Multi-pass membrane protein</topology>
    </subcellularLocation>
    <subcellularLocation>
        <location evidence="2">Plastid</location>
        <location evidence="2">Chloroplast</location>
    </subcellularLocation>
</comment>
<keyword evidence="7" id="KW-0812">Transmembrane</keyword>
<keyword evidence="6" id="KW-0934">Plastid</keyword>
<reference evidence="10" key="1">
    <citation type="submission" date="2021-01" db="EMBL/GenBank/DDBJ databases">
        <authorList>
            <person name="Corre E."/>
            <person name="Pelletier E."/>
            <person name="Niang G."/>
            <person name="Scheremetjew M."/>
            <person name="Finn R."/>
            <person name="Kale V."/>
            <person name="Holt S."/>
            <person name="Cochrane G."/>
            <person name="Meng A."/>
            <person name="Brown T."/>
            <person name="Cohen L."/>
        </authorList>
    </citation>
    <scope>NUCLEOTIDE SEQUENCE</scope>
    <source>
        <strain evidence="10">Clade-A-BCC118000</strain>
    </source>
</reference>
<gene>
    <name evidence="10" type="ORF">OLUC0939_LOCUS3336</name>
</gene>